<evidence type="ECO:0000313" key="2">
    <source>
        <dbReference type="EMBL" id="OYR15023.1"/>
    </source>
</evidence>
<reference evidence="2 3" key="1">
    <citation type="submission" date="2017-07" db="EMBL/GenBank/DDBJ databases">
        <title>Phylogenetic study on the rhizospheric bacterium Ochrobactrum sp. A44.</title>
        <authorList>
            <person name="Krzyzanowska D.M."/>
            <person name="Ossowicki A."/>
            <person name="Rajewska M."/>
            <person name="Maciag T."/>
            <person name="Kaczynski Z."/>
            <person name="Czerwicka M."/>
            <person name="Jafra S."/>
        </authorList>
    </citation>
    <scope>NUCLEOTIDE SEQUENCE [LARGE SCALE GENOMIC DNA]</scope>
    <source>
        <strain evidence="2 3">DSM 7216</strain>
    </source>
</reference>
<sequence>MVDNVDDHLNGGAGSRQTALFVIGKSGSGKTHSLKHHCGRIAEFQPRENQYGEIITPLLRIEAPSSSTMKGFAITLLSAMGLPANPKQTETQLFSAVKSQLKARGILYLHVDEAQHLIRHDSQKAITEVQDGLKSLMQIADWPLHTIFSGVPDLAKLLANDLQLANRSKIIRYIEQSADDDREFINKAMTTVGEEICGLKISEELREPDFLGRLCHSSQGGLGKILETIQAACILSVKNDKPILETRAFAFLYQESSGCLPEHNIFSANRWSDISPEHVLADLPAAIEPKKRERIKK</sequence>
<dbReference type="Pfam" id="PF13401">
    <property type="entry name" value="AAA_22"/>
    <property type="match status" value="1"/>
</dbReference>
<gene>
    <name evidence="2" type="ORF">CEV31_3189</name>
</gene>
<dbReference type="GO" id="GO:0016887">
    <property type="term" value="F:ATP hydrolysis activity"/>
    <property type="evidence" value="ECO:0007669"/>
    <property type="project" value="InterPro"/>
</dbReference>
<evidence type="ECO:0000259" key="1">
    <source>
        <dbReference type="Pfam" id="PF13401"/>
    </source>
</evidence>
<dbReference type="Gene3D" id="3.40.50.300">
    <property type="entry name" value="P-loop containing nucleotide triphosphate hydrolases"/>
    <property type="match status" value="1"/>
</dbReference>
<comment type="caution">
    <text evidence="2">The sequence shown here is derived from an EMBL/GenBank/DDBJ whole genome shotgun (WGS) entry which is preliminary data.</text>
</comment>
<keyword evidence="3" id="KW-1185">Reference proteome</keyword>
<dbReference type="SUPFAM" id="SSF52540">
    <property type="entry name" value="P-loop containing nucleoside triphosphate hydrolases"/>
    <property type="match status" value="1"/>
</dbReference>
<dbReference type="AlphaFoldDB" id="A0A256FJJ4"/>
<evidence type="ECO:0000313" key="3">
    <source>
        <dbReference type="Proteomes" id="UP000215590"/>
    </source>
</evidence>
<dbReference type="EMBL" id="NNRJ01000051">
    <property type="protein sequence ID" value="OYR15023.1"/>
    <property type="molecule type" value="Genomic_DNA"/>
</dbReference>
<organism evidence="2 3">
    <name type="scientific">Brucella thiophenivorans</name>
    <dbReference type="NCBI Taxonomy" id="571255"/>
    <lineage>
        <taxon>Bacteria</taxon>
        <taxon>Pseudomonadati</taxon>
        <taxon>Pseudomonadota</taxon>
        <taxon>Alphaproteobacteria</taxon>
        <taxon>Hyphomicrobiales</taxon>
        <taxon>Brucellaceae</taxon>
        <taxon>Brucella/Ochrobactrum group</taxon>
        <taxon>Brucella</taxon>
    </lineage>
</organism>
<proteinExistence type="predicted"/>
<dbReference type="InterPro" id="IPR027417">
    <property type="entry name" value="P-loop_NTPase"/>
</dbReference>
<name>A0A256FJJ4_9HYPH</name>
<feature type="domain" description="ORC1/DEAH AAA+ ATPase" evidence="1">
    <location>
        <begin position="16"/>
        <end position="158"/>
    </location>
</feature>
<protein>
    <submittedName>
        <fullName evidence="2">Bacterial TniB family protein</fullName>
    </submittedName>
</protein>
<accession>A0A256FJJ4</accession>
<dbReference type="Proteomes" id="UP000215590">
    <property type="component" value="Unassembled WGS sequence"/>
</dbReference>
<dbReference type="InterPro" id="IPR049945">
    <property type="entry name" value="AAA_22"/>
</dbReference>